<sequence>MTISELTLETKEEEPVRRFEVFTGTGRHRDWSNEEKAQIVAEGYAADVMVFAVARRHGLSPEQLFTRRRLLRKREHTQPERESIDCPKFRSGIHFLETGEGEDDGHIHGSS</sequence>
<dbReference type="GO" id="GO:0006313">
    <property type="term" value="P:DNA transposition"/>
    <property type="evidence" value="ECO:0007669"/>
    <property type="project" value="InterPro"/>
</dbReference>
<evidence type="ECO:0000313" key="2">
    <source>
        <dbReference type="EMBL" id="SEO99584.1"/>
    </source>
</evidence>
<evidence type="ECO:0000313" key="3">
    <source>
        <dbReference type="Proteomes" id="UP000183063"/>
    </source>
</evidence>
<reference evidence="2 4" key="1">
    <citation type="submission" date="2016-10" db="EMBL/GenBank/DDBJ databases">
        <authorList>
            <person name="Varghese N."/>
            <person name="Submissions S."/>
        </authorList>
    </citation>
    <scope>NUCLEOTIDE SEQUENCE [LARGE SCALE GENOMIC DNA]</scope>
    <source>
        <strain evidence="2 4">CGMCC 1.7071</strain>
    </source>
</reference>
<keyword evidence="4" id="KW-1185">Reference proteome</keyword>
<name>A0A1H8U9Q8_9HYPH</name>
<dbReference type="GO" id="GO:0004803">
    <property type="term" value="F:transposase activity"/>
    <property type="evidence" value="ECO:0007669"/>
    <property type="project" value="InterPro"/>
</dbReference>
<evidence type="ECO:0000313" key="4">
    <source>
        <dbReference type="Proteomes" id="UP000198939"/>
    </source>
</evidence>
<proteinExistence type="predicted"/>
<dbReference type="InterPro" id="IPR010921">
    <property type="entry name" value="Trp_repressor/repl_initiator"/>
</dbReference>
<reference evidence="3" key="3">
    <citation type="submission" date="2016-10" db="EMBL/GenBank/DDBJ databases">
        <authorList>
            <person name="Wibberg D."/>
        </authorList>
    </citation>
    <scope>NUCLEOTIDE SEQUENCE [LARGE SCALE GENOMIC DNA]</scope>
</reference>
<dbReference type="PANTHER" id="PTHR37936">
    <property type="entry name" value="TRANSPOSASE INSC FOR INSERTION ELEMENT IS2A-RELATED"/>
    <property type="match status" value="1"/>
</dbReference>
<protein>
    <submittedName>
        <fullName evidence="1">Transposase</fullName>
    </submittedName>
</protein>
<dbReference type="AlphaFoldDB" id="A0A1H8U9Q8"/>
<dbReference type="Pfam" id="PF01527">
    <property type="entry name" value="HTH_Tnp_1"/>
    <property type="match status" value="1"/>
</dbReference>
<dbReference type="SUPFAM" id="SSF48295">
    <property type="entry name" value="TrpR-like"/>
    <property type="match status" value="1"/>
</dbReference>
<dbReference type="Proteomes" id="UP000198939">
    <property type="component" value="Unassembled WGS sequence"/>
</dbReference>
<dbReference type="EMBL" id="FNXB01000040">
    <property type="protein sequence ID" value="SEI16108.1"/>
    <property type="molecule type" value="Genomic_DNA"/>
</dbReference>
<reference evidence="1" key="2">
    <citation type="submission" date="2016-10" db="EMBL/GenBank/DDBJ databases">
        <authorList>
            <person name="de Groot N.N."/>
        </authorList>
    </citation>
    <scope>NUCLEOTIDE SEQUENCE [LARGE SCALE GENOMIC DNA]</scope>
    <source>
        <strain evidence="1">CCBAU85039</strain>
    </source>
</reference>
<dbReference type="EMBL" id="FOCV01000032">
    <property type="protein sequence ID" value="SEO99584.1"/>
    <property type="molecule type" value="Genomic_DNA"/>
</dbReference>
<gene>
    <name evidence="1" type="ORF">RTCCBAU85039_5371</name>
    <name evidence="2" type="ORF">SAMN05216228_103275</name>
</gene>
<dbReference type="InterPro" id="IPR002514">
    <property type="entry name" value="Transposase_8"/>
</dbReference>
<evidence type="ECO:0000313" key="1">
    <source>
        <dbReference type="EMBL" id="SEI16108.1"/>
    </source>
</evidence>
<dbReference type="GO" id="GO:0043565">
    <property type="term" value="F:sequence-specific DNA binding"/>
    <property type="evidence" value="ECO:0007669"/>
    <property type="project" value="InterPro"/>
</dbReference>
<dbReference type="PANTHER" id="PTHR37936:SF3">
    <property type="entry name" value="TRANSPOSASE INSC FOR INSERTION ELEMENT IS2A-RELATED"/>
    <property type="match status" value="1"/>
</dbReference>
<dbReference type="RefSeq" id="WP_244541438.1">
    <property type="nucleotide sequence ID" value="NZ_FNXB01000040.1"/>
</dbReference>
<organism evidence="1 3">
    <name type="scientific">Rhizobium tibeticum</name>
    <dbReference type="NCBI Taxonomy" id="501024"/>
    <lineage>
        <taxon>Bacteria</taxon>
        <taxon>Pseudomonadati</taxon>
        <taxon>Pseudomonadota</taxon>
        <taxon>Alphaproteobacteria</taxon>
        <taxon>Hyphomicrobiales</taxon>
        <taxon>Rhizobiaceae</taxon>
        <taxon>Rhizobium/Agrobacterium group</taxon>
        <taxon>Rhizobium</taxon>
    </lineage>
</organism>
<dbReference type="Proteomes" id="UP000183063">
    <property type="component" value="Unassembled WGS sequence"/>
</dbReference>
<dbReference type="STRING" id="501024.RTCCBAU85039_5371"/>
<accession>A0A1H8U9Q8</accession>